<dbReference type="Proteomes" id="UP000270499">
    <property type="component" value="Unassembled WGS sequence"/>
</dbReference>
<evidence type="ECO:0000259" key="2">
    <source>
        <dbReference type="Pfam" id="PF03466"/>
    </source>
</evidence>
<dbReference type="Gene3D" id="3.40.190.290">
    <property type="match status" value="1"/>
</dbReference>
<dbReference type="SUPFAM" id="SSF53850">
    <property type="entry name" value="Periplasmic binding protein-like II"/>
    <property type="match status" value="1"/>
</dbReference>
<gene>
    <name evidence="3" type="ORF">ALP59_01099</name>
</gene>
<feature type="domain" description="LysR substrate-binding" evidence="2">
    <location>
        <begin position="4"/>
        <end position="67"/>
    </location>
</feature>
<organism evidence="3 4">
    <name type="scientific">Pseudomonas savastanoi</name>
    <name type="common">Pseudomonas syringae pv. savastanoi</name>
    <dbReference type="NCBI Taxonomy" id="29438"/>
    <lineage>
        <taxon>Bacteria</taxon>
        <taxon>Pseudomonadati</taxon>
        <taxon>Pseudomonadota</taxon>
        <taxon>Gammaproteobacteria</taxon>
        <taxon>Pseudomonadales</taxon>
        <taxon>Pseudomonadaceae</taxon>
        <taxon>Pseudomonas</taxon>
    </lineage>
</organism>
<accession>A0A3M5G6C5</accession>
<dbReference type="EMBL" id="RBSW01000148">
    <property type="protein sequence ID" value="RMS82209.1"/>
    <property type="molecule type" value="Genomic_DNA"/>
</dbReference>
<proteinExistence type="inferred from homology"/>
<comment type="caution">
    <text evidence="3">The sequence shown here is derived from an EMBL/GenBank/DDBJ whole genome shotgun (WGS) entry which is preliminary data.</text>
</comment>
<evidence type="ECO:0000256" key="1">
    <source>
        <dbReference type="ARBA" id="ARBA00009437"/>
    </source>
</evidence>
<dbReference type="GO" id="GO:0043565">
    <property type="term" value="F:sequence-specific DNA binding"/>
    <property type="evidence" value="ECO:0007669"/>
    <property type="project" value="TreeGrafter"/>
</dbReference>
<comment type="similarity">
    <text evidence="1">Belongs to the LysR transcriptional regulatory family.</text>
</comment>
<dbReference type="InterPro" id="IPR005119">
    <property type="entry name" value="LysR_subst-bd"/>
</dbReference>
<dbReference type="GO" id="GO:0003700">
    <property type="term" value="F:DNA-binding transcription factor activity"/>
    <property type="evidence" value="ECO:0007669"/>
    <property type="project" value="TreeGrafter"/>
</dbReference>
<sequence>MIHVLNAALDGVGLAYLPDSMAEPHIASGRLKEVLVDWSPYFEGFHLYYPNRRQASPAFSAFVEAVRYRG</sequence>
<dbReference type="InterPro" id="IPR058163">
    <property type="entry name" value="LysR-type_TF_proteobact-type"/>
</dbReference>
<dbReference type="PANTHER" id="PTHR30537:SF1">
    <property type="entry name" value="HTH-TYPE TRANSCRIPTIONAL REGULATOR PGRR"/>
    <property type="match status" value="1"/>
</dbReference>
<dbReference type="PANTHER" id="PTHR30537">
    <property type="entry name" value="HTH-TYPE TRANSCRIPTIONAL REGULATOR"/>
    <property type="match status" value="1"/>
</dbReference>
<dbReference type="GO" id="GO:0006351">
    <property type="term" value="P:DNA-templated transcription"/>
    <property type="evidence" value="ECO:0007669"/>
    <property type="project" value="TreeGrafter"/>
</dbReference>
<dbReference type="Pfam" id="PF03466">
    <property type="entry name" value="LysR_substrate"/>
    <property type="match status" value="1"/>
</dbReference>
<dbReference type="AlphaFoldDB" id="A0A3M5G6C5"/>
<evidence type="ECO:0000313" key="4">
    <source>
        <dbReference type="Proteomes" id="UP000270499"/>
    </source>
</evidence>
<evidence type="ECO:0000313" key="3">
    <source>
        <dbReference type="EMBL" id="RMS82209.1"/>
    </source>
</evidence>
<name>A0A3M5G6C5_PSESS</name>
<protein>
    <submittedName>
        <fullName evidence="3">LysR family transcriptional regulator</fullName>
    </submittedName>
</protein>
<reference evidence="3 4" key="1">
    <citation type="submission" date="2018-08" db="EMBL/GenBank/DDBJ databases">
        <title>Recombination of ecologically and evolutionarily significant loci maintains genetic cohesion in the Pseudomonas syringae species complex.</title>
        <authorList>
            <person name="Dillon M."/>
            <person name="Thakur S."/>
            <person name="Almeida R.N.D."/>
            <person name="Weir B.S."/>
            <person name="Guttman D.S."/>
        </authorList>
    </citation>
    <scope>NUCLEOTIDE SEQUENCE [LARGE SCALE GENOMIC DNA]</scope>
    <source>
        <strain evidence="3 4">ICMP 9421</strain>
    </source>
</reference>